<dbReference type="Proteomes" id="UP000295063">
    <property type="component" value="Unassembled WGS sequence"/>
</dbReference>
<dbReference type="EMBL" id="SLUI01000006">
    <property type="protein sequence ID" value="TCL37271.1"/>
    <property type="molecule type" value="Genomic_DNA"/>
</dbReference>
<dbReference type="Pfam" id="PF20612">
    <property type="entry name" value="SHOCT_2"/>
    <property type="match status" value="1"/>
</dbReference>
<protein>
    <recommendedName>
        <fullName evidence="1">SHOCT-like domain-containing protein</fullName>
    </recommendedName>
</protein>
<sequence>MGIPEKTNMEYLISKYLLKRLLNKGLITEVEFQRIDAENRKSFAQ</sequence>
<comment type="caution">
    <text evidence="2">The sequence shown here is derived from an EMBL/GenBank/DDBJ whole genome shotgun (WGS) entry which is preliminary data.</text>
</comment>
<dbReference type="InterPro" id="IPR046749">
    <property type="entry name" value="SHOCT_2"/>
</dbReference>
<dbReference type="AlphaFoldDB" id="A0A4R1Q000"/>
<organism evidence="2 3">
    <name type="scientific">Anaerospora hongkongensis</name>
    <dbReference type="NCBI Taxonomy" id="244830"/>
    <lineage>
        <taxon>Bacteria</taxon>
        <taxon>Bacillati</taxon>
        <taxon>Bacillota</taxon>
        <taxon>Negativicutes</taxon>
        <taxon>Selenomonadales</taxon>
        <taxon>Sporomusaceae</taxon>
        <taxon>Anaerospora</taxon>
    </lineage>
</organism>
<feature type="domain" description="SHOCT-like" evidence="1">
    <location>
        <begin position="8"/>
        <end position="43"/>
    </location>
</feature>
<evidence type="ECO:0000259" key="1">
    <source>
        <dbReference type="Pfam" id="PF20612"/>
    </source>
</evidence>
<evidence type="ECO:0000313" key="2">
    <source>
        <dbReference type="EMBL" id="TCL37271.1"/>
    </source>
</evidence>
<keyword evidence="3" id="KW-1185">Reference proteome</keyword>
<proteinExistence type="predicted"/>
<name>A0A4R1Q000_9FIRM</name>
<evidence type="ECO:0000313" key="3">
    <source>
        <dbReference type="Proteomes" id="UP000295063"/>
    </source>
</evidence>
<accession>A0A4R1Q000</accession>
<gene>
    <name evidence="2" type="ORF">EV210_106140</name>
</gene>
<reference evidence="2 3" key="1">
    <citation type="submission" date="2019-03" db="EMBL/GenBank/DDBJ databases">
        <title>Genomic Encyclopedia of Type Strains, Phase IV (KMG-IV): sequencing the most valuable type-strain genomes for metagenomic binning, comparative biology and taxonomic classification.</title>
        <authorList>
            <person name="Goeker M."/>
        </authorList>
    </citation>
    <scope>NUCLEOTIDE SEQUENCE [LARGE SCALE GENOMIC DNA]</scope>
    <source>
        <strain evidence="2 3">DSM 15969</strain>
    </source>
</reference>